<dbReference type="InterPro" id="IPR002372">
    <property type="entry name" value="PQQ_rpt_dom"/>
</dbReference>
<organism evidence="3 4">
    <name type="scientific">Halorhabdus tiamatea SARL4B</name>
    <dbReference type="NCBI Taxonomy" id="1033806"/>
    <lineage>
        <taxon>Archaea</taxon>
        <taxon>Methanobacteriati</taxon>
        <taxon>Methanobacteriota</taxon>
        <taxon>Stenosarchaea group</taxon>
        <taxon>Halobacteria</taxon>
        <taxon>Halobacteriales</taxon>
        <taxon>Haloarculaceae</taxon>
        <taxon>Halorhabdus</taxon>
    </lineage>
</organism>
<dbReference type="eggNOG" id="arCOG02492">
    <property type="taxonomic scope" value="Archaea"/>
</dbReference>
<gene>
    <name evidence="3" type="ORF">HLRTI_001837</name>
</gene>
<dbReference type="EMBL" id="AFNT02000020">
    <property type="protein sequence ID" value="ERJ06074.1"/>
    <property type="molecule type" value="Genomic_DNA"/>
</dbReference>
<evidence type="ECO:0000259" key="2">
    <source>
        <dbReference type="Pfam" id="PF13360"/>
    </source>
</evidence>
<feature type="region of interest" description="Disordered" evidence="1">
    <location>
        <begin position="178"/>
        <end position="199"/>
    </location>
</feature>
<dbReference type="PANTHER" id="PTHR34512:SF30">
    <property type="entry name" value="OUTER MEMBRANE PROTEIN ASSEMBLY FACTOR BAMB"/>
    <property type="match status" value="1"/>
</dbReference>
<evidence type="ECO:0000313" key="3">
    <source>
        <dbReference type="EMBL" id="ERJ06074.1"/>
    </source>
</evidence>
<evidence type="ECO:0000313" key="4">
    <source>
        <dbReference type="Proteomes" id="UP000003861"/>
    </source>
</evidence>
<dbReference type="InterPro" id="IPR011047">
    <property type="entry name" value="Quinoprotein_ADH-like_sf"/>
</dbReference>
<dbReference type="PANTHER" id="PTHR34512">
    <property type="entry name" value="CELL SURFACE PROTEIN"/>
    <property type="match status" value="1"/>
</dbReference>
<sequence length="509" mass="54685">MPRVICHIPVRYDVNRRELVLASAGALTTSLAGCGQLDGVLGGDSVDGPMVDNWGTFRGDVARTGRIAAEDGPGESVSVAWQVTIEDVVDAFEDDSSWDEAILQSDHTQPIVADDYLILMVQYQQLRDQDVGSRQLLAIDPSGSIEWTREFPRVAVLDGLRFLMPKLDDGLLYLPNPPEDYLSNEGDEDGDSNGTRKTLGVTVLDPETGDLERELDLGSPSTGSLLVEDGTIFAATFDPDHSGVSAFDAESGAEQWSVDTYPYHDSSVFGSLFADTIVYGRRTGDEVPTVLVARNIEDGSLRWETTLDFSDPYFEFAEAPLDFVPVTIVDDIYTTGSGFYSGRPTPLVALDTDEGTEQYRYRPPGIEGENNPLAESSEMSGQDIDELPPASGVYGMPLPMDDLVVATGYGAIDGNDDPDVRYCLGIEDESLAWSLEIEANDLGSPVAAGDVIYLSTETGVKAISTGGERLDSIEYEDHESVTGSGGTSVPAIGNGLLYVPTETGIAAIE</sequence>
<dbReference type="SUPFAM" id="SSF50998">
    <property type="entry name" value="Quinoprotein alcohol dehydrogenase-like"/>
    <property type="match status" value="1"/>
</dbReference>
<evidence type="ECO:0000256" key="1">
    <source>
        <dbReference type="SAM" id="MobiDB-lite"/>
    </source>
</evidence>
<reference evidence="3 4" key="1">
    <citation type="journal article" date="2011" name="J. Bacteriol.">
        <title>Genome sequence of Halorhabdus tiamatea, the first archaeon isolated from a deep-sea anoxic brine lake.</title>
        <authorList>
            <person name="Antunes A."/>
            <person name="Alam I."/>
            <person name="Bajic V.B."/>
            <person name="Stingl U."/>
        </authorList>
    </citation>
    <scope>NUCLEOTIDE SEQUENCE [LARGE SCALE GENOMIC DNA]</scope>
    <source>
        <strain evidence="3 4">SARL4B</strain>
    </source>
</reference>
<proteinExistence type="predicted"/>
<dbReference type="STRING" id="1033806.HTIA_1158"/>
<name>U2FCI4_9EURY</name>
<dbReference type="InterPro" id="IPR018391">
    <property type="entry name" value="PQQ_b-propeller_rpt"/>
</dbReference>
<dbReference type="SMART" id="SM00564">
    <property type="entry name" value="PQQ"/>
    <property type="match status" value="4"/>
</dbReference>
<comment type="caution">
    <text evidence="3">The sequence shown here is derived from an EMBL/GenBank/DDBJ whole genome shotgun (WGS) entry which is preliminary data.</text>
</comment>
<dbReference type="Pfam" id="PF13360">
    <property type="entry name" value="PQQ_2"/>
    <property type="match status" value="1"/>
</dbReference>
<accession>U2FCI4</accession>
<reference evidence="3 4" key="2">
    <citation type="journal article" date="2013" name="PLoS ONE">
        <title>INDIGO - INtegrated Data Warehouse of MIcrobial GenOmes with Examples from the Red Sea Extremophiles.</title>
        <authorList>
            <person name="Alam I."/>
            <person name="Antunes A."/>
            <person name="Kamau A.A."/>
            <person name="Ba Alawi W."/>
            <person name="Kalkatawi M."/>
            <person name="Stingl U."/>
            <person name="Bajic V.B."/>
        </authorList>
    </citation>
    <scope>NUCLEOTIDE SEQUENCE [LARGE SCALE GENOMIC DNA]</scope>
    <source>
        <strain evidence="3 4">SARL4B</strain>
    </source>
</reference>
<feature type="region of interest" description="Disordered" evidence="1">
    <location>
        <begin position="361"/>
        <end position="381"/>
    </location>
</feature>
<feature type="domain" description="Pyrrolo-quinoline quinone repeat" evidence="2">
    <location>
        <begin position="201"/>
        <end position="357"/>
    </location>
</feature>
<dbReference type="InterPro" id="IPR015943">
    <property type="entry name" value="WD40/YVTN_repeat-like_dom_sf"/>
</dbReference>
<dbReference type="Proteomes" id="UP000003861">
    <property type="component" value="Unassembled WGS sequence"/>
</dbReference>
<dbReference type="AlphaFoldDB" id="U2FCI4"/>
<dbReference type="PROSITE" id="PS51257">
    <property type="entry name" value="PROKAR_LIPOPROTEIN"/>
    <property type="match status" value="1"/>
</dbReference>
<dbReference type="Gene3D" id="2.130.10.10">
    <property type="entry name" value="YVTN repeat-like/Quinoprotein amine dehydrogenase"/>
    <property type="match status" value="1"/>
</dbReference>
<protein>
    <submittedName>
        <fullName evidence="3">Putative quinoprotein</fullName>
    </submittedName>
</protein>